<keyword evidence="3" id="KW-1185">Reference proteome</keyword>
<feature type="region of interest" description="Disordered" evidence="1">
    <location>
        <begin position="1"/>
        <end position="48"/>
    </location>
</feature>
<dbReference type="EMBL" id="GG745350">
    <property type="protein sequence ID" value="KNE66347.1"/>
    <property type="molecule type" value="Genomic_DNA"/>
</dbReference>
<reference evidence="3" key="2">
    <citation type="submission" date="2009-11" db="EMBL/GenBank/DDBJ databases">
        <title>The Genome Sequence of Allomyces macrogynus strain ATCC 38327.</title>
        <authorList>
            <consortium name="The Broad Institute Genome Sequencing Platform"/>
            <person name="Russ C."/>
            <person name="Cuomo C."/>
            <person name="Shea T."/>
            <person name="Young S.K."/>
            <person name="Zeng Q."/>
            <person name="Koehrsen M."/>
            <person name="Haas B."/>
            <person name="Borodovsky M."/>
            <person name="Guigo R."/>
            <person name="Alvarado L."/>
            <person name="Berlin A."/>
            <person name="Borenstein D."/>
            <person name="Chen Z."/>
            <person name="Engels R."/>
            <person name="Freedman E."/>
            <person name="Gellesch M."/>
            <person name="Goldberg J."/>
            <person name="Griggs A."/>
            <person name="Gujja S."/>
            <person name="Heiman D."/>
            <person name="Hepburn T."/>
            <person name="Howarth C."/>
            <person name="Jen D."/>
            <person name="Larson L."/>
            <person name="Lewis B."/>
            <person name="Mehta T."/>
            <person name="Park D."/>
            <person name="Pearson M."/>
            <person name="Roberts A."/>
            <person name="Saif S."/>
            <person name="Shenoy N."/>
            <person name="Sisk P."/>
            <person name="Stolte C."/>
            <person name="Sykes S."/>
            <person name="Walk T."/>
            <person name="White J."/>
            <person name="Yandava C."/>
            <person name="Burger G."/>
            <person name="Gray M.W."/>
            <person name="Holland P.W.H."/>
            <person name="King N."/>
            <person name="Lang F.B.F."/>
            <person name="Roger A.J."/>
            <person name="Ruiz-Trillo I."/>
            <person name="Lander E."/>
            <person name="Nusbaum C."/>
        </authorList>
    </citation>
    <scope>NUCLEOTIDE SEQUENCE [LARGE SCALE GENOMIC DNA]</scope>
    <source>
        <strain evidence="3">ATCC 38327</strain>
    </source>
</reference>
<evidence type="ECO:0000313" key="2">
    <source>
        <dbReference type="EMBL" id="KNE66347.1"/>
    </source>
</evidence>
<reference evidence="2 3" key="1">
    <citation type="submission" date="2009-11" db="EMBL/GenBank/DDBJ databases">
        <title>Annotation of Allomyces macrogynus ATCC 38327.</title>
        <authorList>
            <consortium name="The Broad Institute Genome Sequencing Platform"/>
            <person name="Russ C."/>
            <person name="Cuomo C."/>
            <person name="Burger G."/>
            <person name="Gray M.W."/>
            <person name="Holland P.W.H."/>
            <person name="King N."/>
            <person name="Lang F.B.F."/>
            <person name="Roger A.J."/>
            <person name="Ruiz-Trillo I."/>
            <person name="Young S.K."/>
            <person name="Zeng Q."/>
            <person name="Gargeya S."/>
            <person name="Fitzgerald M."/>
            <person name="Haas B."/>
            <person name="Abouelleil A."/>
            <person name="Alvarado L."/>
            <person name="Arachchi H.M."/>
            <person name="Berlin A."/>
            <person name="Chapman S.B."/>
            <person name="Gearin G."/>
            <person name="Goldberg J."/>
            <person name="Griggs A."/>
            <person name="Gujja S."/>
            <person name="Hansen M."/>
            <person name="Heiman D."/>
            <person name="Howarth C."/>
            <person name="Larimer J."/>
            <person name="Lui A."/>
            <person name="MacDonald P.J.P."/>
            <person name="McCowen C."/>
            <person name="Montmayeur A."/>
            <person name="Murphy C."/>
            <person name="Neiman D."/>
            <person name="Pearson M."/>
            <person name="Priest M."/>
            <person name="Roberts A."/>
            <person name="Saif S."/>
            <person name="Shea T."/>
            <person name="Sisk P."/>
            <person name="Stolte C."/>
            <person name="Sykes S."/>
            <person name="Wortman J."/>
            <person name="Nusbaum C."/>
            <person name="Birren B."/>
        </authorList>
    </citation>
    <scope>NUCLEOTIDE SEQUENCE [LARGE SCALE GENOMIC DNA]</scope>
    <source>
        <strain evidence="2 3">ATCC 38327</strain>
    </source>
</reference>
<accession>A0A0L0SV04</accession>
<gene>
    <name evidence="2" type="ORF">AMAG_11490</name>
</gene>
<dbReference type="PROSITE" id="PS50096">
    <property type="entry name" value="IQ"/>
    <property type="match status" value="1"/>
</dbReference>
<organism evidence="2 3">
    <name type="scientific">Allomyces macrogynus (strain ATCC 38327)</name>
    <name type="common">Allomyces javanicus var. macrogynus</name>
    <dbReference type="NCBI Taxonomy" id="578462"/>
    <lineage>
        <taxon>Eukaryota</taxon>
        <taxon>Fungi</taxon>
        <taxon>Fungi incertae sedis</taxon>
        <taxon>Blastocladiomycota</taxon>
        <taxon>Blastocladiomycetes</taxon>
        <taxon>Blastocladiales</taxon>
        <taxon>Blastocladiaceae</taxon>
        <taxon>Allomyces</taxon>
    </lineage>
</organism>
<feature type="compositionally biased region" description="Low complexity" evidence="1">
    <location>
        <begin position="25"/>
        <end position="47"/>
    </location>
</feature>
<protein>
    <submittedName>
        <fullName evidence="2">Uncharacterized protein</fullName>
    </submittedName>
</protein>
<name>A0A0L0SV04_ALLM3</name>
<dbReference type="VEuPathDB" id="FungiDB:AMAG_11490"/>
<sequence length="156" mass="15965">MPTAEGKGRLPARKIPQRASKSKADTAAATATAAASASTPSVSAKTTEAADTVNGAAYRAMDAVQGVAKTAAAKVQLEIQGKTTRSSFKARVAKSRAESPGAGEAFWSGMLALGGVNRNTVGNGADIGEKPMNAELDTIIETDCGENWGDPDERRA</sequence>
<evidence type="ECO:0000313" key="3">
    <source>
        <dbReference type="Proteomes" id="UP000054350"/>
    </source>
</evidence>
<proteinExistence type="predicted"/>
<dbReference type="AlphaFoldDB" id="A0A0L0SV04"/>
<dbReference type="Proteomes" id="UP000054350">
    <property type="component" value="Unassembled WGS sequence"/>
</dbReference>
<evidence type="ECO:0000256" key="1">
    <source>
        <dbReference type="SAM" id="MobiDB-lite"/>
    </source>
</evidence>